<sequence>MDFCIHQKGYSVHSIFNNIFRATTGIALLSISITGHTAGLLLPDEMLRNDLAFLSERGIINLGLSTWPLSQDEVERALKNARTEYPSERAVVERANHRLYTLKADARITAHSYSNEPGTPQGFGNAIYAGQEASLAFNLGGDAWDVHLQGNAEADMQISNGSPYNLNNSYGAFRFANQWLAFGQIPQWWGPGYEGSLIRSDAARPVTGFLMQRAEQTAPETWWLNWIGPWQYQITAGQLNQYTAVPHTLLTGGRLTFSPLSSLELGASRMMQWGGDGRSKSFSTFMNGFAGQDNTGTGNEPGNQLAGFDFKLKLQPTLGWPVNIYGQMIGEDEAGFMPSGNLFLGGVEGHHIAGKDAINWYVEAHDTRRNFGRLGSSYTHHIYTDGYYQQGYPLGDAIGGDGRLLAGKVELATEDSQRWSARLVYARVNPESRDINRAFPQSDTLTGLQLGWSGDVYRSARLKVGAWYTDASKSDNDAGVGVGCEIPFNL</sequence>
<accession>A0A3A5JTC0</accession>
<reference evidence="1 2" key="1">
    <citation type="submission" date="2018-09" db="EMBL/GenBank/DDBJ databases">
        <title>Draft genome sequence of Buttiauxella izardii CCUG 35510T.</title>
        <authorList>
            <person name="Salva-Serra F."/>
            <person name="Marathe N."/>
            <person name="Moore E."/>
            <person name="Stadler-Svensson L."/>
            <person name="Engstrom-Jakobsson H."/>
        </authorList>
    </citation>
    <scope>NUCLEOTIDE SEQUENCE [LARGE SCALE GENOMIC DNA]</scope>
    <source>
        <strain evidence="1 2">CCUG 35510</strain>
    </source>
</reference>
<dbReference type="InterPro" id="IPR038636">
    <property type="entry name" value="Wzi_sf"/>
</dbReference>
<name>A0A3A5JTC0_9ENTR</name>
<proteinExistence type="predicted"/>
<dbReference type="EMBL" id="QZWH01000011">
    <property type="protein sequence ID" value="RJT25978.1"/>
    <property type="molecule type" value="Genomic_DNA"/>
</dbReference>
<dbReference type="Proteomes" id="UP000276295">
    <property type="component" value="Unassembled WGS sequence"/>
</dbReference>
<evidence type="ECO:0000313" key="1">
    <source>
        <dbReference type="EMBL" id="RJT25978.1"/>
    </source>
</evidence>
<dbReference type="OrthoDB" id="101884at2"/>
<protein>
    <submittedName>
        <fullName evidence="1">Capsule assembly Wzi family protein</fullName>
    </submittedName>
</protein>
<dbReference type="AlphaFoldDB" id="A0A3A5JTC0"/>
<dbReference type="Pfam" id="PF14052">
    <property type="entry name" value="Caps_assemb_Wzi"/>
    <property type="match status" value="1"/>
</dbReference>
<dbReference type="Gene3D" id="2.40.160.130">
    <property type="entry name" value="Capsule assembly protein Wzi"/>
    <property type="match status" value="1"/>
</dbReference>
<comment type="caution">
    <text evidence="1">The sequence shown here is derived from an EMBL/GenBank/DDBJ whole genome shotgun (WGS) entry which is preliminary data.</text>
</comment>
<organism evidence="1 2">
    <name type="scientific">Buttiauxella izardii</name>
    <dbReference type="NCBI Taxonomy" id="82991"/>
    <lineage>
        <taxon>Bacteria</taxon>
        <taxon>Pseudomonadati</taxon>
        <taxon>Pseudomonadota</taxon>
        <taxon>Gammaproteobacteria</taxon>
        <taxon>Enterobacterales</taxon>
        <taxon>Enterobacteriaceae</taxon>
        <taxon>Buttiauxella</taxon>
    </lineage>
</organism>
<gene>
    <name evidence="1" type="ORF">D6029_07060</name>
</gene>
<keyword evidence="2" id="KW-1185">Reference proteome</keyword>
<dbReference type="InterPro" id="IPR026950">
    <property type="entry name" value="Caps_assemb_Wzi"/>
</dbReference>
<evidence type="ECO:0000313" key="2">
    <source>
        <dbReference type="Proteomes" id="UP000276295"/>
    </source>
</evidence>